<organism evidence="1 2">
    <name type="scientific">Peronosclerospora sorghi</name>
    <dbReference type="NCBI Taxonomy" id="230839"/>
    <lineage>
        <taxon>Eukaryota</taxon>
        <taxon>Sar</taxon>
        <taxon>Stramenopiles</taxon>
        <taxon>Oomycota</taxon>
        <taxon>Peronosporomycetes</taxon>
        <taxon>Peronosporales</taxon>
        <taxon>Peronosporaceae</taxon>
        <taxon>Peronosclerospora</taxon>
    </lineage>
</organism>
<dbReference type="EMBL" id="CM047582">
    <property type="protein sequence ID" value="KAI9914822.1"/>
    <property type="molecule type" value="Genomic_DNA"/>
</dbReference>
<dbReference type="Proteomes" id="UP001163321">
    <property type="component" value="Chromosome 3"/>
</dbReference>
<protein>
    <submittedName>
        <fullName evidence="1">Uncharacterized protein</fullName>
    </submittedName>
</protein>
<reference evidence="1 2" key="1">
    <citation type="journal article" date="2022" name="bioRxiv">
        <title>The genome of the oomycete Peronosclerospora sorghi, a cosmopolitan pathogen of maize and sorghum, is inflated with dispersed pseudogenes.</title>
        <authorList>
            <person name="Fletcher K."/>
            <person name="Martin F."/>
            <person name="Isakeit T."/>
            <person name="Cavanaugh K."/>
            <person name="Magill C."/>
            <person name="Michelmore R."/>
        </authorList>
    </citation>
    <scope>NUCLEOTIDE SEQUENCE [LARGE SCALE GENOMIC DNA]</scope>
    <source>
        <strain evidence="1">P6</strain>
    </source>
</reference>
<evidence type="ECO:0000313" key="2">
    <source>
        <dbReference type="Proteomes" id="UP001163321"/>
    </source>
</evidence>
<sequence length="219" mass="23822">MDKSLMKEEKEEKPTKEPPSTGRCNFSRNGMKTKNSSNVAATAPLRLFSLNNLSNFEEEISTTSSSNKSLEPSRPDKLGATQTPSSRSPAPTTASTPRRPPPPRLLVPNDSLFTASYLLIADSSSTNDERYFKASSQLPTPVSAADCTRMWIPAAKLATEHSIDEILQSLAGDAQPETWRTHKASLQDFVRLPNQGISFHCTSDAALYLLGGLNLIIVG</sequence>
<accession>A0ACC0W8D0</accession>
<comment type="caution">
    <text evidence="1">The sequence shown here is derived from an EMBL/GenBank/DDBJ whole genome shotgun (WGS) entry which is preliminary data.</text>
</comment>
<keyword evidence="2" id="KW-1185">Reference proteome</keyword>
<evidence type="ECO:0000313" key="1">
    <source>
        <dbReference type="EMBL" id="KAI9914822.1"/>
    </source>
</evidence>
<proteinExistence type="predicted"/>
<name>A0ACC0W8D0_9STRA</name>
<gene>
    <name evidence="1" type="ORF">PsorP6_007433</name>
</gene>